<feature type="transmembrane region" description="Helical" evidence="7">
    <location>
        <begin position="208"/>
        <end position="229"/>
    </location>
</feature>
<dbReference type="Gene3D" id="3.40.50.12790">
    <property type="entry name" value="FHIPEP family, domain 4"/>
    <property type="match status" value="1"/>
</dbReference>
<keyword evidence="8" id="KW-0282">Flagellum</keyword>
<comment type="similarity">
    <text evidence="2 7">Belongs to the FHIPEP (flagella/HR/invasion proteins export pore) family.</text>
</comment>
<keyword evidence="7" id="KW-0813">Transport</keyword>
<dbReference type="PANTHER" id="PTHR30161">
    <property type="entry name" value="FLAGELLAR EXPORT PROTEIN, MEMBRANE FLHA SUBUNIT-RELATED"/>
    <property type="match status" value="1"/>
</dbReference>
<dbReference type="Pfam" id="PF00771">
    <property type="entry name" value="FHIPEP"/>
    <property type="match status" value="1"/>
</dbReference>
<dbReference type="InterPro" id="IPR001712">
    <property type="entry name" value="T3SS_FHIPEP"/>
</dbReference>
<organism evidence="8 9">
    <name type="scientific">Candidatus Nitrospira allomarina</name>
    <dbReference type="NCBI Taxonomy" id="3020900"/>
    <lineage>
        <taxon>Bacteria</taxon>
        <taxon>Pseudomonadati</taxon>
        <taxon>Nitrospirota</taxon>
        <taxon>Nitrospiria</taxon>
        <taxon>Nitrospirales</taxon>
        <taxon>Nitrospiraceae</taxon>
        <taxon>Nitrospira</taxon>
    </lineage>
</organism>
<accession>A0AA96JR64</accession>
<keyword evidence="7" id="KW-1006">Bacterial flagellum protein export</keyword>
<evidence type="ECO:0000256" key="3">
    <source>
        <dbReference type="ARBA" id="ARBA00022475"/>
    </source>
</evidence>
<comment type="function">
    <text evidence="7">Required for formation of the rod structure of the flagellar apparatus. Together with FliI and FliH, may constitute the export apparatus of flagellin.</text>
</comment>
<dbReference type="InterPro" id="IPR006301">
    <property type="entry name" value="FlhA"/>
</dbReference>
<evidence type="ECO:0000256" key="6">
    <source>
        <dbReference type="ARBA" id="ARBA00023136"/>
    </source>
</evidence>
<keyword evidence="4 7" id="KW-0812">Transmembrane</keyword>
<dbReference type="GO" id="GO:0044780">
    <property type="term" value="P:bacterial-type flagellum assembly"/>
    <property type="evidence" value="ECO:0007669"/>
    <property type="project" value="InterPro"/>
</dbReference>
<dbReference type="InterPro" id="IPR042194">
    <property type="entry name" value="FHIPEP_1"/>
</dbReference>
<evidence type="ECO:0000256" key="4">
    <source>
        <dbReference type="ARBA" id="ARBA00022692"/>
    </source>
</evidence>
<keyword evidence="7" id="KW-0653">Protein transport</keyword>
<protein>
    <recommendedName>
        <fullName evidence="7">Flagellar biosynthesis protein FlhA</fullName>
    </recommendedName>
</protein>
<dbReference type="GO" id="GO:0005886">
    <property type="term" value="C:plasma membrane"/>
    <property type="evidence" value="ECO:0007669"/>
    <property type="project" value="UniProtKB-SubCell"/>
</dbReference>
<sequence length="702" mass="76113">MAFDAQKLRDELTPAHYGDVLLPIGVVGMLLLMLLPLPSFLLDLFLSFSITLAVLILLVTMHAGRPAEFSVFPSVVLLTTLFRLALNIASTRAILMHGNEGPAAAGQVIAVFGEFVVGGNYAVGIVVFSILVIINFVVITKGATRIAEVAARFTLDAMPGRQMSIDADLNAGIIDEGEARKRREAISQEADFYGSMDGASKFVRGDAIAALLIIFINVIGGLGIGVLEHGMSIIDAAKRFTLLTVGDAIVAQIPALIMSTAAGIIVTRVSTKTSLGRDLTDQIFFNPHLVAAVAGMLFFLGFLPGLPHVAFLLLGSMTAGLAYVLWNQKQEAARLKNLPKKKDPAIPSGTESVDSVTPPDLMELHVGYGLVPFVDQAQGGELLERIRAIRRQTALDMGFVVPAVHIRDNLQLKPHEYHILLKGIQVAKGELVPRHLLAINPGHAKKGLQGKPGKDPCFGLPAVWIAPTEKERAQMDGYTVVDGPAIIATHMTEFIKTNGHELLGRQEVQNLLDNLAKTYPKVVDDLIPTQISLGAVVRILKNLLRERVSIRDLRTILETVADYTTQSKDPDTLTEYARQNLSRTISSQYANPDGLLQVISLDPMLDRRLMEAMRPSGNGEQGGLPPSLLNQVILSVRQAIERVVSQGYQPVLLCSQSIRSQLYRLVSPGVHALAVLSPNELDPKTQIQAIEVVRMPHEAETV</sequence>
<keyword evidence="8" id="KW-0966">Cell projection</keyword>
<evidence type="ECO:0000256" key="2">
    <source>
        <dbReference type="ARBA" id="ARBA00008835"/>
    </source>
</evidence>
<dbReference type="Gene3D" id="3.40.30.60">
    <property type="entry name" value="FHIPEP family, domain 1"/>
    <property type="match status" value="1"/>
</dbReference>
<evidence type="ECO:0000256" key="5">
    <source>
        <dbReference type="ARBA" id="ARBA00022989"/>
    </source>
</evidence>
<keyword evidence="6 7" id="KW-0472">Membrane</keyword>
<gene>
    <name evidence="7 8" type="primary">flhA</name>
    <name evidence="8" type="ORF">PP769_12380</name>
</gene>
<comment type="subcellular location">
    <subcellularLocation>
        <location evidence="1 7">Cell membrane</location>
        <topology evidence="1 7">Multi-pass membrane protein</topology>
    </subcellularLocation>
</comment>
<feature type="transmembrane region" description="Helical" evidence="7">
    <location>
        <begin position="20"/>
        <end position="38"/>
    </location>
</feature>
<keyword evidence="5 7" id="KW-1133">Transmembrane helix</keyword>
<keyword evidence="9" id="KW-1185">Reference proteome</keyword>
<evidence type="ECO:0000256" key="7">
    <source>
        <dbReference type="RuleBase" id="RU364093"/>
    </source>
</evidence>
<evidence type="ECO:0000313" key="8">
    <source>
        <dbReference type="EMBL" id="WNM56773.1"/>
    </source>
</evidence>
<feature type="transmembrane region" description="Helical" evidence="7">
    <location>
        <begin position="44"/>
        <end position="63"/>
    </location>
</feature>
<dbReference type="InterPro" id="IPR042193">
    <property type="entry name" value="FHIPEP_3"/>
</dbReference>
<feature type="transmembrane region" description="Helical" evidence="7">
    <location>
        <begin position="115"/>
        <end position="138"/>
    </location>
</feature>
<dbReference type="GO" id="GO:0009306">
    <property type="term" value="P:protein secretion"/>
    <property type="evidence" value="ECO:0007669"/>
    <property type="project" value="InterPro"/>
</dbReference>
<dbReference type="EMBL" id="CP116967">
    <property type="protein sequence ID" value="WNM56773.1"/>
    <property type="molecule type" value="Genomic_DNA"/>
</dbReference>
<evidence type="ECO:0000313" key="9">
    <source>
        <dbReference type="Proteomes" id="UP001302719"/>
    </source>
</evidence>
<keyword evidence="3 7" id="KW-1003">Cell membrane</keyword>
<reference evidence="8 9" key="1">
    <citation type="submission" date="2023-01" db="EMBL/GenBank/DDBJ databases">
        <title>Cultivation and genomic characterization of new, ubiquitous marine nitrite-oxidizing bacteria from the Nitrospirales.</title>
        <authorList>
            <person name="Mueller A.J."/>
            <person name="Daebeler A."/>
            <person name="Herbold C.W."/>
            <person name="Kirkegaard R.H."/>
            <person name="Daims H."/>
        </authorList>
    </citation>
    <scope>NUCLEOTIDE SEQUENCE [LARGE SCALE GENOMIC DNA]</scope>
    <source>
        <strain evidence="8 9">VA</strain>
    </source>
</reference>
<dbReference type="InterPro" id="IPR042196">
    <property type="entry name" value="FHIPEP_4"/>
</dbReference>
<dbReference type="NCBIfam" id="TIGR01398">
    <property type="entry name" value="FlhA"/>
    <property type="match status" value="1"/>
</dbReference>
<dbReference type="Proteomes" id="UP001302719">
    <property type="component" value="Chromosome"/>
</dbReference>
<dbReference type="PIRSF" id="PIRSF005419">
    <property type="entry name" value="FlhA"/>
    <property type="match status" value="1"/>
</dbReference>
<feature type="transmembrane region" description="Helical" evidence="7">
    <location>
        <begin position="309"/>
        <end position="326"/>
    </location>
</feature>
<keyword evidence="7" id="KW-1005">Bacterial flagellum biogenesis</keyword>
<evidence type="ECO:0000256" key="1">
    <source>
        <dbReference type="ARBA" id="ARBA00004651"/>
    </source>
</evidence>
<dbReference type="PRINTS" id="PR00949">
    <property type="entry name" value="TYPE3IMAPROT"/>
</dbReference>
<dbReference type="PANTHER" id="PTHR30161:SF1">
    <property type="entry name" value="FLAGELLAR BIOSYNTHESIS PROTEIN FLHA-RELATED"/>
    <property type="match status" value="1"/>
</dbReference>
<feature type="transmembrane region" description="Helical" evidence="7">
    <location>
        <begin position="283"/>
        <end position="303"/>
    </location>
</feature>
<dbReference type="Gene3D" id="1.10.8.540">
    <property type="entry name" value="FHIPEP family, domain 3"/>
    <property type="match status" value="1"/>
</dbReference>
<dbReference type="RefSeq" id="WP_312640531.1">
    <property type="nucleotide sequence ID" value="NZ_CP116967.1"/>
</dbReference>
<dbReference type="KEGG" id="nall:PP769_12380"/>
<feature type="transmembrane region" description="Helical" evidence="7">
    <location>
        <begin position="249"/>
        <end position="271"/>
    </location>
</feature>
<proteinExistence type="inferred from homology"/>
<dbReference type="AlphaFoldDB" id="A0AA96JR64"/>
<keyword evidence="8" id="KW-0969">Cilium</keyword>
<name>A0AA96JR64_9BACT</name>